<dbReference type="AlphaFoldDB" id="A0A072V1M7"/>
<organism evidence="2 4">
    <name type="scientific">Medicago truncatula</name>
    <name type="common">Barrel medic</name>
    <name type="synonym">Medicago tribuloides</name>
    <dbReference type="NCBI Taxonomy" id="3880"/>
    <lineage>
        <taxon>Eukaryota</taxon>
        <taxon>Viridiplantae</taxon>
        <taxon>Streptophyta</taxon>
        <taxon>Embryophyta</taxon>
        <taxon>Tracheophyta</taxon>
        <taxon>Spermatophyta</taxon>
        <taxon>Magnoliopsida</taxon>
        <taxon>eudicotyledons</taxon>
        <taxon>Gunneridae</taxon>
        <taxon>Pentapetalae</taxon>
        <taxon>rosids</taxon>
        <taxon>fabids</taxon>
        <taxon>Fabales</taxon>
        <taxon>Fabaceae</taxon>
        <taxon>Papilionoideae</taxon>
        <taxon>50 kb inversion clade</taxon>
        <taxon>NPAAA clade</taxon>
        <taxon>Hologalegina</taxon>
        <taxon>IRL clade</taxon>
        <taxon>Trifolieae</taxon>
        <taxon>Medicago</taxon>
    </lineage>
</organism>
<reference evidence="2 4" key="1">
    <citation type="journal article" date="2011" name="Nature">
        <title>The Medicago genome provides insight into the evolution of rhizobial symbioses.</title>
        <authorList>
            <person name="Young N.D."/>
            <person name="Debelle F."/>
            <person name="Oldroyd G.E."/>
            <person name="Geurts R."/>
            <person name="Cannon S.B."/>
            <person name="Udvardi M.K."/>
            <person name="Benedito V.A."/>
            <person name="Mayer K.F."/>
            <person name="Gouzy J."/>
            <person name="Schoof H."/>
            <person name="Van de Peer Y."/>
            <person name="Proost S."/>
            <person name="Cook D.R."/>
            <person name="Meyers B.C."/>
            <person name="Spannagl M."/>
            <person name="Cheung F."/>
            <person name="De Mita S."/>
            <person name="Krishnakumar V."/>
            <person name="Gundlach H."/>
            <person name="Zhou S."/>
            <person name="Mudge J."/>
            <person name="Bharti A.K."/>
            <person name="Murray J.D."/>
            <person name="Naoumkina M.A."/>
            <person name="Rosen B."/>
            <person name="Silverstein K.A."/>
            <person name="Tang H."/>
            <person name="Rombauts S."/>
            <person name="Zhao P.X."/>
            <person name="Zhou P."/>
            <person name="Barbe V."/>
            <person name="Bardou P."/>
            <person name="Bechner M."/>
            <person name="Bellec A."/>
            <person name="Berger A."/>
            <person name="Berges H."/>
            <person name="Bidwell S."/>
            <person name="Bisseling T."/>
            <person name="Choisne N."/>
            <person name="Couloux A."/>
            <person name="Denny R."/>
            <person name="Deshpande S."/>
            <person name="Dai X."/>
            <person name="Doyle J.J."/>
            <person name="Dudez A.M."/>
            <person name="Farmer A.D."/>
            <person name="Fouteau S."/>
            <person name="Franken C."/>
            <person name="Gibelin C."/>
            <person name="Gish J."/>
            <person name="Goldstein S."/>
            <person name="Gonzalez A.J."/>
            <person name="Green P.J."/>
            <person name="Hallab A."/>
            <person name="Hartog M."/>
            <person name="Hua A."/>
            <person name="Humphray S.J."/>
            <person name="Jeong D.H."/>
            <person name="Jing Y."/>
            <person name="Jocker A."/>
            <person name="Kenton S.M."/>
            <person name="Kim D.J."/>
            <person name="Klee K."/>
            <person name="Lai H."/>
            <person name="Lang C."/>
            <person name="Lin S."/>
            <person name="Macmil S.L."/>
            <person name="Magdelenat G."/>
            <person name="Matthews L."/>
            <person name="McCorrison J."/>
            <person name="Monaghan E.L."/>
            <person name="Mun J.H."/>
            <person name="Najar F.Z."/>
            <person name="Nicholson C."/>
            <person name="Noirot C."/>
            <person name="O'Bleness M."/>
            <person name="Paule C.R."/>
            <person name="Poulain J."/>
            <person name="Prion F."/>
            <person name="Qin B."/>
            <person name="Qu C."/>
            <person name="Retzel E.F."/>
            <person name="Riddle C."/>
            <person name="Sallet E."/>
            <person name="Samain S."/>
            <person name="Samson N."/>
            <person name="Sanders I."/>
            <person name="Saurat O."/>
            <person name="Scarpelli C."/>
            <person name="Schiex T."/>
            <person name="Segurens B."/>
            <person name="Severin A.J."/>
            <person name="Sherrier D.J."/>
            <person name="Shi R."/>
            <person name="Sims S."/>
            <person name="Singer S.R."/>
            <person name="Sinharoy S."/>
            <person name="Sterck L."/>
            <person name="Viollet A."/>
            <person name="Wang B.B."/>
            <person name="Wang K."/>
            <person name="Wang M."/>
            <person name="Wang X."/>
            <person name="Warfsmann J."/>
            <person name="Weissenbach J."/>
            <person name="White D.D."/>
            <person name="White J.D."/>
            <person name="Wiley G.B."/>
            <person name="Wincker P."/>
            <person name="Xing Y."/>
            <person name="Yang L."/>
            <person name="Yao Z."/>
            <person name="Ying F."/>
            <person name="Zhai J."/>
            <person name="Zhou L."/>
            <person name="Zuber A."/>
            <person name="Denarie J."/>
            <person name="Dixon R.A."/>
            <person name="May G.D."/>
            <person name="Schwartz D.C."/>
            <person name="Rogers J."/>
            <person name="Quetier F."/>
            <person name="Town C.D."/>
            <person name="Roe B.A."/>
        </authorList>
    </citation>
    <scope>NUCLEOTIDE SEQUENCE [LARGE SCALE GENOMIC DNA]</scope>
    <source>
        <strain evidence="2">A17</strain>
        <strain evidence="3 4">cv. Jemalong A17</strain>
    </source>
</reference>
<accession>A0A072V1M7</accession>
<evidence type="ECO:0000313" key="2">
    <source>
        <dbReference type="EMBL" id="KEH32025.1"/>
    </source>
</evidence>
<dbReference type="HOGENOM" id="CLU_2816265_0_0_1"/>
<evidence type="ECO:0000313" key="4">
    <source>
        <dbReference type="Proteomes" id="UP000002051"/>
    </source>
</evidence>
<sequence>MSKTISSNGMYIRTDLQSLRQEFSFGFLVKSLKNDARKMGKSRGAECDSEELGSGVGMGHEGQDDER</sequence>
<reference evidence="2 4" key="2">
    <citation type="journal article" date="2014" name="BMC Genomics">
        <title>An improved genome release (version Mt4.0) for the model legume Medicago truncatula.</title>
        <authorList>
            <person name="Tang H."/>
            <person name="Krishnakumar V."/>
            <person name="Bidwell S."/>
            <person name="Rosen B."/>
            <person name="Chan A."/>
            <person name="Zhou S."/>
            <person name="Gentzbittel L."/>
            <person name="Childs K.L."/>
            <person name="Yandell M."/>
            <person name="Gundlach H."/>
            <person name="Mayer K.F."/>
            <person name="Schwartz D.C."/>
            <person name="Town C.D."/>
        </authorList>
    </citation>
    <scope>GENOME REANNOTATION</scope>
    <source>
        <strain evidence="2">A17</strain>
        <strain evidence="3 4">cv. Jemalong A17</strain>
    </source>
</reference>
<dbReference type="EMBL" id="CM001220">
    <property type="protein sequence ID" value="KEH32025.1"/>
    <property type="molecule type" value="Genomic_DNA"/>
</dbReference>
<evidence type="ECO:0000256" key="1">
    <source>
        <dbReference type="SAM" id="MobiDB-lite"/>
    </source>
</evidence>
<protein>
    <submittedName>
        <fullName evidence="2 3">Uncharacterized protein</fullName>
    </submittedName>
</protein>
<dbReference type="EnsemblPlants" id="KEH32025">
    <property type="protein sequence ID" value="KEH32025"/>
    <property type="gene ID" value="MTR_4g109560"/>
</dbReference>
<evidence type="ECO:0000313" key="3">
    <source>
        <dbReference type="EnsemblPlants" id="KEH32025"/>
    </source>
</evidence>
<feature type="region of interest" description="Disordered" evidence="1">
    <location>
        <begin position="38"/>
        <end position="67"/>
    </location>
</feature>
<name>A0A072V1M7_MEDTR</name>
<dbReference type="Proteomes" id="UP000002051">
    <property type="component" value="Chromosome 4"/>
</dbReference>
<proteinExistence type="predicted"/>
<keyword evidence="4" id="KW-1185">Reference proteome</keyword>
<gene>
    <name evidence="2" type="ordered locus">MTR_4g109560</name>
</gene>
<reference evidence="3" key="3">
    <citation type="submission" date="2015-04" db="UniProtKB">
        <authorList>
            <consortium name="EnsemblPlants"/>
        </authorList>
    </citation>
    <scope>IDENTIFICATION</scope>
    <source>
        <strain evidence="3">cv. Jemalong A17</strain>
    </source>
</reference>